<feature type="transmembrane region" description="Helical" evidence="1">
    <location>
        <begin position="62"/>
        <end position="85"/>
    </location>
</feature>
<feature type="transmembrane region" description="Helical" evidence="1">
    <location>
        <begin position="29"/>
        <end position="50"/>
    </location>
</feature>
<dbReference type="STRING" id="465817.ETA_19400"/>
<dbReference type="AlphaFoldDB" id="B2VDS0"/>
<dbReference type="EMBL" id="CU468135">
    <property type="protein sequence ID" value="CAO96986.1"/>
    <property type="molecule type" value="Genomic_DNA"/>
</dbReference>
<organism evidence="2 3">
    <name type="scientific">Erwinia tasmaniensis (strain DSM 17950 / CFBP 7177 / CIP 109463 / NCPPB 4357 / Et1/99)</name>
    <dbReference type="NCBI Taxonomy" id="465817"/>
    <lineage>
        <taxon>Bacteria</taxon>
        <taxon>Pseudomonadati</taxon>
        <taxon>Pseudomonadota</taxon>
        <taxon>Gammaproteobacteria</taxon>
        <taxon>Enterobacterales</taxon>
        <taxon>Erwiniaceae</taxon>
        <taxon>Erwinia</taxon>
    </lineage>
</organism>
<dbReference type="InterPro" id="IPR008473">
    <property type="entry name" value="Phage_holin_3_7"/>
</dbReference>
<evidence type="ECO:0000313" key="3">
    <source>
        <dbReference type="Proteomes" id="UP000001726"/>
    </source>
</evidence>
<protein>
    <submittedName>
        <fullName evidence="2">Prophage membrane protein</fullName>
    </submittedName>
</protein>
<dbReference type="Pfam" id="PF05449">
    <property type="entry name" value="Phage_holin_3_7"/>
    <property type="match status" value="1"/>
</dbReference>
<evidence type="ECO:0000256" key="1">
    <source>
        <dbReference type="SAM" id="Phobius"/>
    </source>
</evidence>
<keyword evidence="1" id="KW-0812">Transmembrane</keyword>
<accession>B2VDS0</accession>
<evidence type="ECO:0000313" key="2">
    <source>
        <dbReference type="EMBL" id="CAO96986.1"/>
    </source>
</evidence>
<sequence length="89" mass="10190">MVIINVVLCTAIVVRLMFFCKPGARHQCWASWLAYLIVLAYASVPFRFLLDDYSQTHWAVMIINMILCAAVYRAKGNVAIVFAVLRPRR</sequence>
<keyword evidence="1" id="KW-0472">Membrane</keyword>
<keyword evidence="3" id="KW-1185">Reference proteome</keyword>
<keyword evidence="1" id="KW-1133">Transmembrane helix</keyword>
<dbReference type="Proteomes" id="UP000001726">
    <property type="component" value="Chromosome"/>
</dbReference>
<dbReference type="KEGG" id="eta:ETA_19400"/>
<proteinExistence type="predicted"/>
<dbReference type="HOGENOM" id="CLU_171673_1_0_6"/>
<name>B2VDS0_ERWT9</name>
<dbReference type="eggNOG" id="ENOG5032VTH">
    <property type="taxonomic scope" value="Bacteria"/>
</dbReference>
<reference evidence="2 3" key="1">
    <citation type="journal article" date="2008" name="Environ. Microbiol.">
        <title>The genome of Erwinia tasmaniensis strain Et1/99, a non-pathogenic bacterium in the genus Erwinia.</title>
        <authorList>
            <person name="Kube M."/>
            <person name="Migdoll A.M."/>
            <person name="Mueller I."/>
            <person name="Kuhl H."/>
            <person name="Beck A."/>
            <person name="Reinhardt R."/>
            <person name="Geider K."/>
        </authorList>
    </citation>
    <scope>NUCLEOTIDE SEQUENCE [LARGE SCALE GENOMIC DNA]</scope>
    <source>
        <strain evidence="3">DSM 17950 / CFBP 7177 / CIP 109463 / NCPPB 4357 / Et1/99</strain>
    </source>
</reference>
<gene>
    <name evidence="2" type="ordered locus">ETA_19400</name>
</gene>